<accession>A0A9P6AFC4</accession>
<dbReference type="Proteomes" id="UP000886523">
    <property type="component" value="Unassembled WGS sequence"/>
</dbReference>
<evidence type="ECO:0000313" key="3">
    <source>
        <dbReference type="Proteomes" id="UP000886523"/>
    </source>
</evidence>
<name>A0A9P6AFC4_9AGAM</name>
<gene>
    <name evidence="2" type="ORF">BS47DRAFT_1368550</name>
</gene>
<dbReference type="EMBL" id="MU129195">
    <property type="protein sequence ID" value="KAF9504798.1"/>
    <property type="molecule type" value="Genomic_DNA"/>
</dbReference>
<proteinExistence type="predicted"/>
<sequence length="126" mass="13326">MSLLLRPLYMADQAEDAPHCNATYGNAQNKGVTMPKEGPRNHTPAVAGVWYYISYTCTQRAAKAALFVLIVATTKTHEMNKGPNGNTPNGNTPNGNTPNGNTPNGNTPNGNTPNGNTMNGNAPNEN</sequence>
<organism evidence="2 3">
    <name type="scientific">Hydnum rufescens UP504</name>
    <dbReference type="NCBI Taxonomy" id="1448309"/>
    <lineage>
        <taxon>Eukaryota</taxon>
        <taxon>Fungi</taxon>
        <taxon>Dikarya</taxon>
        <taxon>Basidiomycota</taxon>
        <taxon>Agaricomycotina</taxon>
        <taxon>Agaricomycetes</taxon>
        <taxon>Cantharellales</taxon>
        <taxon>Hydnaceae</taxon>
        <taxon>Hydnum</taxon>
    </lineage>
</organism>
<reference evidence="2" key="1">
    <citation type="journal article" date="2020" name="Nat. Commun.">
        <title>Large-scale genome sequencing of mycorrhizal fungi provides insights into the early evolution of symbiotic traits.</title>
        <authorList>
            <person name="Miyauchi S."/>
            <person name="Kiss E."/>
            <person name="Kuo A."/>
            <person name="Drula E."/>
            <person name="Kohler A."/>
            <person name="Sanchez-Garcia M."/>
            <person name="Morin E."/>
            <person name="Andreopoulos B."/>
            <person name="Barry K.W."/>
            <person name="Bonito G."/>
            <person name="Buee M."/>
            <person name="Carver A."/>
            <person name="Chen C."/>
            <person name="Cichocki N."/>
            <person name="Clum A."/>
            <person name="Culley D."/>
            <person name="Crous P.W."/>
            <person name="Fauchery L."/>
            <person name="Girlanda M."/>
            <person name="Hayes R.D."/>
            <person name="Keri Z."/>
            <person name="LaButti K."/>
            <person name="Lipzen A."/>
            <person name="Lombard V."/>
            <person name="Magnuson J."/>
            <person name="Maillard F."/>
            <person name="Murat C."/>
            <person name="Nolan M."/>
            <person name="Ohm R.A."/>
            <person name="Pangilinan J."/>
            <person name="Pereira M.F."/>
            <person name="Perotto S."/>
            <person name="Peter M."/>
            <person name="Pfister S."/>
            <person name="Riley R."/>
            <person name="Sitrit Y."/>
            <person name="Stielow J.B."/>
            <person name="Szollosi G."/>
            <person name="Zifcakova L."/>
            <person name="Stursova M."/>
            <person name="Spatafora J.W."/>
            <person name="Tedersoo L."/>
            <person name="Vaario L.M."/>
            <person name="Yamada A."/>
            <person name="Yan M."/>
            <person name="Wang P."/>
            <person name="Xu J."/>
            <person name="Bruns T."/>
            <person name="Baldrian P."/>
            <person name="Vilgalys R."/>
            <person name="Dunand C."/>
            <person name="Henrissat B."/>
            <person name="Grigoriev I.V."/>
            <person name="Hibbett D."/>
            <person name="Nagy L.G."/>
            <person name="Martin F.M."/>
        </authorList>
    </citation>
    <scope>NUCLEOTIDE SEQUENCE</scope>
    <source>
        <strain evidence="2">UP504</strain>
    </source>
</reference>
<feature type="region of interest" description="Disordered" evidence="1">
    <location>
        <begin position="75"/>
        <end position="126"/>
    </location>
</feature>
<evidence type="ECO:0000313" key="2">
    <source>
        <dbReference type="EMBL" id="KAF9504798.1"/>
    </source>
</evidence>
<protein>
    <submittedName>
        <fullName evidence="2">Uncharacterized protein</fullName>
    </submittedName>
</protein>
<dbReference type="AlphaFoldDB" id="A0A9P6AFC4"/>
<comment type="caution">
    <text evidence="2">The sequence shown here is derived from an EMBL/GenBank/DDBJ whole genome shotgun (WGS) entry which is preliminary data.</text>
</comment>
<feature type="compositionally biased region" description="Low complexity" evidence="1">
    <location>
        <begin position="82"/>
        <end position="126"/>
    </location>
</feature>
<keyword evidence="3" id="KW-1185">Reference proteome</keyword>
<evidence type="ECO:0000256" key="1">
    <source>
        <dbReference type="SAM" id="MobiDB-lite"/>
    </source>
</evidence>